<dbReference type="Gene3D" id="1.10.10.10">
    <property type="entry name" value="Winged helix-like DNA-binding domain superfamily/Winged helix DNA-binding domain"/>
    <property type="match status" value="1"/>
</dbReference>
<feature type="modified residue" description="4-aspartylphosphate" evidence="8">
    <location>
        <position position="52"/>
    </location>
</feature>
<feature type="DNA-binding region" description="OmpR/PhoB-type" evidence="9">
    <location>
        <begin position="127"/>
        <end position="223"/>
    </location>
</feature>
<evidence type="ECO:0000256" key="9">
    <source>
        <dbReference type="PROSITE-ProRule" id="PRU01091"/>
    </source>
</evidence>
<dbReference type="EMBL" id="UAWC01000023">
    <property type="protein sequence ID" value="SQB35127.1"/>
    <property type="molecule type" value="Genomic_DNA"/>
</dbReference>
<keyword evidence="3" id="KW-0902">Two-component regulatory system</keyword>
<accession>A0A2X2W6T0</accession>
<evidence type="ECO:0000256" key="8">
    <source>
        <dbReference type="PROSITE-ProRule" id="PRU00169"/>
    </source>
</evidence>
<evidence type="ECO:0000259" key="11">
    <source>
        <dbReference type="PROSITE" id="PS51755"/>
    </source>
</evidence>
<evidence type="ECO:0000256" key="1">
    <source>
        <dbReference type="ARBA" id="ARBA00018672"/>
    </source>
</evidence>
<dbReference type="PANTHER" id="PTHR48111:SF1">
    <property type="entry name" value="TWO-COMPONENT RESPONSE REGULATOR ORR33"/>
    <property type="match status" value="1"/>
</dbReference>
<dbReference type="InterPro" id="IPR036388">
    <property type="entry name" value="WH-like_DNA-bd_sf"/>
</dbReference>
<dbReference type="PROSITE" id="PS51755">
    <property type="entry name" value="OMPR_PHOB"/>
    <property type="match status" value="1"/>
</dbReference>
<dbReference type="SMART" id="SM00448">
    <property type="entry name" value="REC"/>
    <property type="match status" value="1"/>
</dbReference>
<dbReference type="CDD" id="cd00383">
    <property type="entry name" value="trans_reg_C"/>
    <property type="match status" value="1"/>
</dbReference>
<proteinExistence type="predicted"/>
<dbReference type="RefSeq" id="WP_111921565.1">
    <property type="nucleotide sequence ID" value="NZ_JAHLNT010000027.1"/>
</dbReference>
<dbReference type="GO" id="GO:0032993">
    <property type="term" value="C:protein-DNA complex"/>
    <property type="evidence" value="ECO:0007669"/>
    <property type="project" value="TreeGrafter"/>
</dbReference>
<dbReference type="InterPro" id="IPR039420">
    <property type="entry name" value="WalR-like"/>
</dbReference>
<keyword evidence="4" id="KW-0805">Transcription regulation</keyword>
<dbReference type="SUPFAM" id="SSF52172">
    <property type="entry name" value="CheY-like"/>
    <property type="match status" value="1"/>
</dbReference>
<name>A0A2X2W6T0_CLOCO</name>
<dbReference type="Gene3D" id="3.40.50.2300">
    <property type="match status" value="1"/>
</dbReference>
<dbReference type="InterPro" id="IPR001867">
    <property type="entry name" value="OmpR/PhoB-type_DNA-bd"/>
</dbReference>
<dbReference type="Pfam" id="PF00072">
    <property type="entry name" value="Response_reg"/>
    <property type="match status" value="1"/>
</dbReference>
<feature type="domain" description="Response regulatory" evidence="10">
    <location>
        <begin position="3"/>
        <end position="116"/>
    </location>
</feature>
<evidence type="ECO:0000256" key="5">
    <source>
        <dbReference type="ARBA" id="ARBA00023125"/>
    </source>
</evidence>
<protein>
    <recommendedName>
        <fullName evidence="1">Stage 0 sporulation protein A homolog</fullName>
    </recommendedName>
</protein>
<dbReference type="SMART" id="SM00862">
    <property type="entry name" value="Trans_reg_C"/>
    <property type="match status" value="1"/>
</dbReference>
<keyword evidence="2 8" id="KW-0597">Phosphoprotein</keyword>
<organism evidence="12 13">
    <name type="scientific">Clostridium cochlearium</name>
    <dbReference type="NCBI Taxonomy" id="1494"/>
    <lineage>
        <taxon>Bacteria</taxon>
        <taxon>Bacillati</taxon>
        <taxon>Bacillota</taxon>
        <taxon>Clostridia</taxon>
        <taxon>Eubacteriales</taxon>
        <taxon>Clostridiaceae</taxon>
        <taxon>Clostridium</taxon>
    </lineage>
</organism>
<keyword evidence="6" id="KW-0804">Transcription</keyword>
<evidence type="ECO:0000313" key="12">
    <source>
        <dbReference type="EMBL" id="SQB35127.1"/>
    </source>
</evidence>
<evidence type="ECO:0000256" key="4">
    <source>
        <dbReference type="ARBA" id="ARBA00023015"/>
    </source>
</evidence>
<evidence type="ECO:0000259" key="10">
    <source>
        <dbReference type="PROSITE" id="PS50110"/>
    </source>
</evidence>
<gene>
    <name evidence="12" type="primary">srrA_3</name>
    <name evidence="12" type="ORF">NCTC13028_01742</name>
</gene>
<dbReference type="GO" id="GO:0000976">
    <property type="term" value="F:transcription cis-regulatory region binding"/>
    <property type="evidence" value="ECO:0007669"/>
    <property type="project" value="TreeGrafter"/>
</dbReference>
<evidence type="ECO:0000256" key="3">
    <source>
        <dbReference type="ARBA" id="ARBA00023012"/>
    </source>
</evidence>
<reference evidence="12 13" key="1">
    <citation type="submission" date="2018-06" db="EMBL/GenBank/DDBJ databases">
        <authorList>
            <consortium name="Pathogen Informatics"/>
            <person name="Doyle S."/>
        </authorList>
    </citation>
    <scope>NUCLEOTIDE SEQUENCE [LARGE SCALE GENOMIC DNA]</scope>
    <source>
        <strain evidence="12 13">NCTC13028</strain>
    </source>
</reference>
<dbReference type="Pfam" id="PF00486">
    <property type="entry name" value="Trans_reg_C"/>
    <property type="match status" value="1"/>
</dbReference>
<keyword evidence="5 9" id="KW-0238">DNA-binding</keyword>
<comment type="function">
    <text evidence="7">May play the central regulatory role in sporulation. It may be an element of the effector pathway responsible for the activation of sporulation genes in response to nutritional stress. Spo0A may act in concert with spo0H (a sigma factor) to control the expression of some genes that are critical to the sporulation process.</text>
</comment>
<dbReference type="Gene3D" id="6.10.250.690">
    <property type="match status" value="1"/>
</dbReference>
<dbReference type="PANTHER" id="PTHR48111">
    <property type="entry name" value="REGULATOR OF RPOS"/>
    <property type="match status" value="1"/>
</dbReference>
<dbReference type="InterPro" id="IPR001789">
    <property type="entry name" value="Sig_transdc_resp-reg_receiver"/>
</dbReference>
<evidence type="ECO:0000256" key="6">
    <source>
        <dbReference type="ARBA" id="ARBA00023163"/>
    </source>
</evidence>
<dbReference type="Proteomes" id="UP000250223">
    <property type="component" value="Unassembled WGS sequence"/>
</dbReference>
<dbReference type="FunFam" id="3.40.50.2300:FF:000001">
    <property type="entry name" value="DNA-binding response regulator PhoB"/>
    <property type="match status" value="1"/>
</dbReference>
<evidence type="ECO:0000256" key="2">
    <source>
        <dbReference type="ARBA" id="ARBA00022553"/>
    </source>
</evidence>
<sequence>MFKILVVDDEEKIREVIREYAEFQGHIVIEANNGIEAINICKEEDFDVIIMDIMMPKLDGFSAYKEIRKIKDIPVLMLSARGEEYDKLFGFEIGIDDYVVKPFSPKEVMARLNVIVSRNTKANKKDNEKLKFDGLEIDIVGRSVYVDGTKIEMTPKEYDLLFYLVKNKNIALSRNKILNSVWGFDFFGDDRTVDTHIKMIRNSIGIYRNFIVTLRGFGHKFEYNK</sequence>
<evidence type="ECO:0000313" key="13">
    <source>
        <dbReference type="Proteomes" id="UP000250223"/>
    </source>
</evidence>
<dbReference type="PROSITE" id="PS50110">
    <property type="entry name" value="RESPONSE_REGULATORY"/>
    <property type="match status" value="1"/>
</dbReference>
<feature type="domain" description="OmpR/PhoB-type" evidence="11">
    <location>
        <begin position="127"/>
        <end position="223"/>
    </location>
</feature>
<dbReference type="GO" id="GO:0000156">
    <property type="term" value="F:phosphorelay response regulator activity"/>
    <property type="evidence" value="ECO:0007669"/>
    <property type="project" value="TreeGrafter"/>
</dbReference>
<evidence type="ECO:0000256" key="7">
    <source>
        <dbReference type="ARBA" id="ARBA00024867"/>
    </source>
</evidence>
<dbReference type="FunFam" id="1.10.10.10:FF:000018">
    <property type="entry name" value="DNA-binding response regulator ResD"/>
    <property type="match status" value="1"/>
</dbReference>
<dbReference type="GO" id="GO:0006355">
    <property type="term" value="P:regulation of DNA-templated transcription"/>
    <property type="evidence" value="ECO:0007669"/>
    <property type="project" value="InterPro"/>
</dbReference>
<dbReference type="GO" id="GO:0005829">
    <property type="term" value="C:cytosol"/>
    <property type="evidence" value="ECO:0007669"/>
    <property type="project" value="TreeGrafter"/>
</dbReference>
<dbReference type="InterPro" id="IPR011006">
    <property type="entry name" value="CheY-like_superfamily"/>
</dbReference>
<dbReference type="AlphaFoldDB" id="A0A2X2W6T0"/>
<dbReference type="CDD" id="cd17574">
    <property type="entry name" value="REC_OmpR"/>
    <property type="match status" value="1"/>
</dbReference>